<dbReference type="UniPathway" id="UPA00539"/>
<evidence type="ECO:0000256" key="2">
    <source>
        <dbReference type="ARBA" id="ARBA00011741"/>
    </source>
</evidence>
<comment type="caution">
    <text evidence="4">The sequence shown here is derived from an EMBL/GenBank/DDBJ whole genome shotgun (WGS) entry which is preliminary data.</text>
</comment>
<evidence type="ECO:0000313" key="4">
    <source>
        <dbReference type="EMBL" id="PZQ52477.1"/>
    </source>
</evidence>
<dbReference type="NCBIfam" id="TIGR03859">
    <property type="entry name" value="PQQ_PqqD"/>
    <property type="match status" value="1"/>
</dbReference>
<dbReference type="InterPro" id="IPR041881">
    <property type="entry name" value="PqqD_sf"/>
</dbReference>
<comment type="subunit">
    <text evidence="2">Monomer. Interacts with PqqE.</text>
</comment>
<evidence type="ECO:0000256" key="3">
    <source>
        <dbReference type="ARBA" id="ARBA00022905"/>
    </source>
</evidence>
<dbReference type="Gene3D" id="1.10.10.1150">
    <property type="entry name" value="Coenzyme PQQ synthesis protein D (PqqD)"/>
    <property type="match status" value="1"/>
</dbReference>
<dbReference type="Pfam" id="PF05402">
    <property type="entry name" value="PqqD"/>
    <property type="match status" value="1"/>
</dbReference>
<dbReference type="InterPro" id="IPR008792">
    <property type="entry name" value="PQQD"/>
</dbReference>
<gene>
    <name evidence="4" type="primary">pqqD</name>
    <name evidence="4" type="ORF">DI556_02155</name>
</gene>
<sequence length="117" mass="12806">MTAGAPAEAAGLAPEAVPYLPRGVRLHFDAVRQAWVLLAPERAIRLDQIGHAILSRVDGQRSFGAITRELADSFNAPEDQITRELADSFNAPEDQIARDSAGYLAALLDRRFLELRP</sequence>
<accession>A0A2W5Q538</accession>
<dbReference type="Proteomes" id="UP000249185">
    <property type="component" value="Unassembled WGS sequence"/>
</dbReference>
<dbReference type="EMBL" id="QFPW01000001">
    <property type="protein sequence ID" value="PZQ52477.1"/>
    <property type="molecule type" value="Genomic_DNA"/>
</dbReference>
<organism evidence="4 5">
    <name type="scientific">Rhodovulum sulfidophilum</name>
    <name type="common">Rhodobacter sulfidophilus</name>
    <dbReference type="NCBI Taxonomy" id="35806"/>
    <lineage>
        <taxon>Bacteria</taxon>
        <taxon>Pseudomonadati</taxon>
        <taxon>Pseudomonadota</taxon>
        <taxon>Alphaproteobacteria</taxon>
        <taxon>Rhodobacterales</taxon>
        <taxon>Paracoccaceae</taxon>
        <taxon>Rhodovulum</taxon>
    </lineage>
</organism>
<comment type="pathway">
    <text evidence="1">Cofactor biosynthesis; pyrroloquinoline quinone biosynthesis.</text>
</comment>
<protein>
    <submittedName>
        <fullName evidence="4">Pyrroloquinoline quinone biosynthesis peptide chaperone PqqD</fullName>
    </submittedName>
</protein>
<evidence type="ECO:0000256" key="1">
    <source>
        <dbReference type="ARBA" id="ARBA00004886"/>
    </source>
</evidence>
<keyword evidence="3" id="KW-0884">PQQ biosynthesis</keyword>
<proteinExistence type="predicted"/>
<name>A0A2W5Q538_RHOSU</name>
<dbReference type="GO" id="GO:0018189">
    <property type="term" value="P:pyrroloquinoline quinone biosynthetic process"/>
    <property type="evidence" value="ECO:0007669"/>
    <property type="project" value="UniProtKB-UniPathway"/>
</dbReference>
<dbReference type="InterPro" id="IPR022479">
    <property type="entry name" value="PqqD_bac"/>
</dbReference>
<evidence type="ECO:0000313" key="5">
    <source>
        <dbReference type="Proteomes" id="UP000249185"/>
    </source>
</evidence>
<dbReference type="AlphaFoldDB" id="A0A2W5Q538"/>
<dbReference type="GO" id="GO:0048038">
    <property type="term" value="F:quinone binding"/>
    <property type="evidence" value="ECO:0007669"/>
    <property type="project" value="InterPro"/>
</dbReference>
<reference evidence="4 5" key="1">
    <citation type="submission" date="2017-08" db="EMBL/GenBank/DDBJ databases">
        <title>Infants hospitalized years apart are colonized by the same room-sourced microbial strains.</title>
        <authorList>
            <person name="Brooks B."/>
            <person name="Olm M.R."/>
            <person name="Firek B.A."/>
            <person name="Baker R."/>
            <person name="Thomas B.C."/>
            <person name="Morowitz M.J."/>
            <person name="Banfield J.F."/>
        </authorList>
    </citation>
    <scope>NUCLEOTIDE SEQUENCE [LARGE SCALE GENOMIC DNA]</scope>
    <source>
        <strain evidence="4">S2_005_002_R2_34</strain>
    </source>
</reference>